<dbReference type="GO" id="GO:0016787">
    <property type="term" value="F:hydrolase activity"/>
    <property type="evidence" value="ECO:0007669"/>
    <property type="project" value="UniProtKB-KW"/>
</dbReference>
<dbReference type="Pfam" id="PF00857">
    <property type="entry name" value="Isochorismatase"/>
    <property type="match status" value="1"/>
</dbReference>
<gene>
    <name evidence="3" type="ORF">CQW44_12270</name>
</gene>
<dbReference type="RefSeq" id="WP_125213322.1">
    <property type="nucleotide sequence ID" value="NZ_PDES01000005.1"/>
</dbReference>
<sequence>MPRTALLLMDLQKCHLSHVADDYLPRAVRALRAARAAGVPVIHVALRLRPGHVDAHPRNKTFGALPLHLFTPDDPGAAIHPDVAPADGEIVVYKNRVSAFAGNNLHQILAAQGIDHLVLAGIATGGIVLSTALQAADLDYRVTVLTDACADPRPALHDTLVNDVLARRGEVTTVESWGHTLRTGA</sequence>
<proteinExistence type="predicted"/>
<keyword evidence="1" id="KW-0378">Hydrolase</keyword>
<dbReference type="SUPFAM" id="SSF52499">
    <property type="entry name" value="Isochorismatase-like hydrolases"/>
    <property type="match status" value="1"/>
</dbReference>
<organism evidence="3 4">
    <name type="scientific">Streptomyces griseofuscus</name>
    <dbReference type="NCBI Taxonomy" id="146922"/>
    <lineage>
        <taxon>Bacteria</taxon>
        <taxon>Bacillati</taxon>
        <taxon>Actinomycetota</taxon>
        <taxon>Actinomycetes</taxon>
        <taxon>Kitasatosporales</taxon>
        <taxon>Streptomycetaceae</taxon>
        <taxon>Streptomyces</taxon>
    </lineage>
</organism>
<evidence type="ECO:0000259" key="2">
    <source>
        <dbReference type="Pfam" id="PF00857"/>
    </source>
</evidence>
<evidence type="ECO:0000313" key="4">
    <source>
        <dbReference type="Proteomes" id="UP000276379"/>
    </source>
</evidence>
<evidence type="ECO:0000256" key="1">
    <source>
        <dbReference type="ARBA" id="ARBA00022801"/>
    </source>
</evidence>
<dbReference type="Gene3D" id="3.40.50.850">
    <property type="entry name" value="Isochorismatase-like"/>
    <property type="match status" value="1"/>
</dbReference>
<reference evidence="3 4" key="1">
    <citation type="submission" date="2017-10" db="EMBL/GenBank/DDBJ databases">
        <title>Draft genome of actinobacteria isolated from guarana (Paullinia cupana (Mart.) Ducke.</title>
        <authorList>
            <person name="Siqueira K.A."/>
            <person name="Liotti R.G."/>
            <person name="Mendes T.A."/>
            <person name="Soares M.A."/>
        </authorList>
    </citation>
    <scope>NUCLEOTIDE SEQUENCE [LARGE SCALE GENOMIC DNA]</scope>
    <source>
        <strain evidence="3 4">199</strain>
    </source>
</reference>
<dbReference type="EMBL" id="PDES01000005">
    <property type="protein sequence ID" value="RRQ86614.1"/>
    <property type="molecule type" value="Genomic_DNA"/>
</dbReference>
<dbReference type="InterPro" id="IPR000868">
    <property type="entry name" value="Isochorismatase-like_dom"/>
</dbReference>
<dbReference type="AlphaFoldDB" id="A0A426S8P3"/>
<dbReference type="PANTHER" id="PTHR43540">
    <property type="entry name" value="PEROXYUREIDOACRYLATE/UREIDOACRYLATE AMIDOHYDROLASE-RELATED"/>
    <property type="match status" value="1"/>
</dbReference>
<protein>
    <submittedName>
        <fullName evidence="3">Isochorismatase</fullName>
    </submittedName>
</protein>
<accession>A0A426S8P3</accession>
<comment type="caution">
    <text evidence="3">The sequence shown here is derived from an EMBL/GenBank/DDBJ whole genome shotgun (WGS) entry which is preliminary data.</text>
</comment>
<dbReference type="CDD" id="cd00431">
    <property type="entry name" value="cysteine_hydrolases"/>
    <property type="match status" value="1"/>
</dbReference>
<dbReference type="Proteomes" id="UP000276379">
    <property type="component" value="Unassembled WGS sequence"/>
</dbReference>
<dbReference type="InterPro" id="IPR050272">
    <property type="entry name" value="Isochorismatase-like_hydrls"/>
</dbReference>
<dbReference type="InterPro" id="IPR036380">
    <property type="entry name" value="Isochorismatase-like_sf"/>
</dbReference>
<evidence type="ECO:0000313" key="3">
    <source>
        <dbReference type="EMBL" id="RRQ86614.1"/>
    </source>
</evidence>
<name>A0A426S8P3_9ACTN</name>
<keyword evidence="4" id="KW-1185">Reference proteome</keyword>
<feature type="domain" description="Isochorismatase-like" evidence="2">
    <location>
        <begin position="4"/>
        <end position="175"/>
    </location>
</feature>